<dbReference type="InterPro" id="IPR036259">
    <property type="entry name" value="MFS_trans_sf"/>
</dbReference>
<feature type="region of interest" description="Disordered" evidence="5">
    <location>
        <begin position="1"/>
        <end position="24"/>
    </location>
</feature>
<evidence type="ECO:0000313" key="8">
    <source>
        <dbReference type="EMBL" id="KAK7502714.1"/>
    </source>
</evidence>
<feature type="transmembrane region" description="Helical" evidence="6">
    <location>
        <begin position="359"/>
        <end position="377"/>
    </location>
</feature>
<evidence type="ECO:0000256" key="6">
    <source>
        <dbReference type="SAM" id="Phobius"/>
    </source>
</evidence>
<feature type="transmembrane region" description="Helical" evidence="6">
    <location>
        <begin position="47"/>
        <end position="66"/>
    </location>
</feature>
<evidence type="ECO:0000256" key="1">
    <source>
        <dbReference type="ARBA" id="ARBA00004141"/>
    </source>
</evidence>
<dbReference type="InterPro" id="IPR011701">
    <property type="entry name" value="MFS"/>
</dbReference>
<evidence type="ECO:0000256" key="2">
    <source>
        <dbReference type="ARBA" id="ARBA00022692"/>
    </source>
</evidence>
<feature type="transmembrane region" description="Helical" evidence="6">
    <location>
        <begin position="109"/>
        <end position="132"/>
    </location>
</feature>
<protein>
    <recommendedName>
        <fullName evidence="7">Major facilitator superfamily (MFS) profile domain-containing protein</fullName>
    </recommendedName>
</protein>
<dbReference type="Gene3D" id="1.20.1250.20">
    <property type="entry name" value="MFS general substrate transporter like domains"/>
    <property type="match status" value="1"/>
</dbReference>
<feature type="transmembrane region" description="Helical" evidence="6">
    <location>
        <begin position="451"/>
        <end position="470"/>
    </location>
</feature>
<dbReference type="GO" id="GO:0016020">
    <property type="term" value="C:membrane"/>
    <property type="evidence" value="ECO:0007669"/>
    <property type="project" value="UniProtKB-SubCell"/>
</dbReference>
<organism evidence="8 9">
    <name type="scientific">Batillaria attramentaria</name>
    <dbReference type="NCBI Taxonomy" id="370345"/>
    <lineage>
        <taxon>Eukaryota</taxon>
        <taxon>Metazoa</taxon>
        <taxon>Spiralia</taxon>
        <taxon>Lophotrochozoa</taxon>
        <taxon>Mollusca</taxon>
        <taxon>Gastropoda</taxon>
        <taxon>Caenogastropoda</taxon>
        <taxon>Sorbeoconcha</taxon>
        <taxon>Cerithioidea</taxon>
        <taxon>Batillariidae</taxon>
        <taxon>Batillaria</taxon>
    </lineage>
</organism>
<dbReference type="PROSITE" id="PS50850">
    <property type="entry name" value="MFS"/>
    <property type="match status" value="1"/>
</dbReference>
<evidence type="ECO:0000259" key="7">
    <source>
        <dbReference type="PROSITE" id="PS50850"/>
    </source>
</evidence>
<feature type="domain" description="Major facilitator superfamily (MFS) profile" evidence="7">
    <location>
        <begin position="45"/>
        <end position="473"/>
    </location>
</feature>
<feature type="transmembrane region" description="Helical" evidence="6">
    <location>
        <begin position="383"/>
        <end position="403"/>
    </location>
</feature>
<feature type="transmembrane region" description="Helical" evidence="6">
    <location>
        <begin position="328"/>
        <end position="347"/>
    </location>
</feature>
<name>A0ABD0LSZ9_9CAEN</name>
<dbReference type="EMBL" id="JACVVK020000024">
    <property type="protein sequence ID" value="KAK7502714.1"/>
    <property type="molecule type" value="Genomic_DNA"/>
</dbReference>
<dbReference type="SUPFAM" id="SSF103473">
    <property type="entry name" value="MFS general substrate transporter"/>
    <property type="match status" value="1"/>
</dbReference>
<sequence>MAATDDKLMDVAYKSDDEEEDGDDVPLIDNSTVAAGRRKCVLIELPVFLYFMSLVTGYPVVQFYLFDWFSEQYGVQRSQNDTNPCGNLSAKNHSSSDAEVQVQTKTSQYVMYMSFITNFTAIIPTLLLGILTDRFGRKFVFYVSSLGMLASQILTIAVFHWKLSPNLLFLANLFMGLSGSFGLFLAAVFGIVADLTSPGKERAVRVTTMEAAIAIASSAGIAASGIWVKHMGYIWPMVFAASLNVVALVYVVFFVRETLGEHQHQPFSCLSLIRCFEFYFKDTPNKRRFRLVICLICFMITIGCFMGEVNFNMLYLLHQPFCWDKTQITVFNGVLTLIKWITVVTFIQLGKRWISEPVFAIIGSTSLAAGYLLRGLAWSDLLIYVGAGVSVLTELVSPMTRTMMSKAVSASEQGALFAGIGVLQMVVSSVSGITLSAIYNVGLKVFLGLPYMVIAGVACINIVLLTVLIIRIKRNPQLGQSNVVHEQVIN</sequence>
<feature type="transmembrane region" description="Helical" evidence="6">
    <location>
        <begin position="167"/>
        <end position="192"/>
    </location>
</feature>
<keyword evidence="9" id="KW-1185">Reference proteome</keyword>
<keyword evidence="2 6" id="KW-0812">Transmembrane</keyword>
<dbReference type="AlphaFoldDB" id="A0ABD0LSZ9"/>
<gene>
    <name evidence="8" type="ORF">BaRGS_00005964</name>
</gene>
<reference evidence="8 9" key="1">
    <citation type="journal article" date="2023" name="Sci. Data">
        <title>Genome assembly of the Korean intertidal mud-creeper Batillaria attramentaria.</title>
        <authorList>
            <person name="Patra A.K."/>
            <person name="Ho P.T."/>
            <person name="Jun S."/>
            <person name="Lee S.J."/>
            <person name="Kim Y."/>
            <person name="Won Y.J."/>
        </authorList>
    </citation>
    <scope>NUCLEOTIDE SEQUENCE [LARGE SCALE GENOMIC DNA]</scope>
    <source>
        <strain evidence="8">Wonlab-2016</strain>
    </source>
</reference>
<accession>A0ABD0LSZ9</accession>
<feature type="compositionally biased region" description="Basic and acidic residues" evidence="5">
    <location>
        <begin position="1"/>
        <end position="15"/>
    </location>
</feature>
<evidence type="ECO:0000313" key="9">
    <source>
        <dbReference type="Proteomes" id="UP001519460"/>
    </source>
</evidence>
<dbReference type="InterPro" id="IPR020846">
    <property type="entry name" value="MFS_dom"/>
</dbReference>
<evidence type="ECO:0000256" key="5">
    <source>
        <dbReference type="SAM" id="MobiDB-lite"/>
    </source>
</evidence>
<dbReference type="PANTHER" id="PTHR23507">
    <property type="entry name" value="ZGC:174356"/>
    <property type="match status" value="1"/>
</dbReference>
<dbReference type="Pfam" id="PF07690">
    <property type="entry name" value="MFS_1"/>
    <property type="match status" value="1"/>
</dbReference>
<evidence type="ECO:0000256" key="4">
    <source>
        <dbReference type="ARBA" id="ARBA00023136"/>
    </source>
</evidence>
<comment type="subcellular location">
    <subcellularLocation>
        <location evidence="1">Membrane</location>
        <topology evidence="1">Multi-pass membrane protein</topology>
    </subcellularLocation>
</comment>
<dbReference type="PANTHER" id="PTHR23507:SF1">
    <property type="entry name" value="FI18259P1-RELATED"/>
    <property type="match status" value="1"/>
</dbReference>
<proteinExistence type="predicted"/>
<comment type="caution">
    <text evidence="8">The sequence shown here is derived from an EMBL/GenBank/DDBJ whole genome shotgun (WGS) entry which is preliminary data.</text>
</comment>
<keyword evidence="3 6" id="KW-1133">Transmembrane helix</keyword>
<feature type="transmembrane region" description="Helical" evidence="6">
    <location>
        <begin position="415"/>
        <end position="439"/>
    </location>
</feature>
<dbReference type="Proteomes" id="UP001519460">
    <property type="component" value="Unassembled WGS sequence"/>
</dbReference>
<feature type="transmembrane region" description="Helical" evidence="6">
    <location>
        <begin position="139"/>
        <end position="161"/>
    </location>
</feature>
<feature type="transmembrane region" description="Helical" evidence="6">
    <location>
        <begin position="233"/>
        <end position="255"/>
    </location>
</feature>
<feature type="transmembrane region" description="Helical" evidence="6">
    <location>
        <begin position="204"/>
        <end position="227"/>
    </location>
</feature>
<keyword evidence="4 6" id="KW-0472">Membrane</keyword>
<feature type="transmembrane region" description="Helical" evidence="6">
    <location>
        <begin position="289"/>
        <end position="308"/>
    </location>
</feature>
<evidence type="ECO:0000256" key="3">
    <source>
        <dbReference type="ARBA" id="ARBA00022989"/>
    </source>
</evidence>